<evidence type="ECO:0000256" key="4">
    <source>
        <dbReference type="PIRSR" id="PIRSR001112-1"/>
    </source>
</evidence>
<dbReference type="PANTHER" id="PTHR21661">
    <property type="entry name" value="EPOXIDE HYDROLASE 1-RELATED"/>
    <property type="match status" value="1"/>
</dbReference>
<dbReference type="InterPro" id="IPR029058">
    <property type="entry name" value="AB_hydrolase_fold"/>
</dbReference>
<protein>
    <submittedName>
        <fullName evidence="6">Epoxide hydrolase domain protein</fullName>
    </submittedName>
</protein>
<evidence type="ECO:0000259" key="5">
    <source>
        <dbReference type="Pfam" id="PF06441"/>
    </source>
</evidence>
<feature type="domain" description="Epoxide hydrolase N-terminal" evidence="5">
    <location>
        <begin position="3"/>
        <end position="109"/>
    </location>
</feature>
<dbReference type="GO" id="GO:0097176">
    <property type="term" value="P:epoxide metabolic process"/>
    <property type="evidence" value="ECO:0007669"/>
    <property type="project" value="TreeGrafter"/>
</dbReference>
<dbReference type="Proteomes" id="UP000000851">
    <property type="component" value="Chromosome"/>
</dbReference>
<dbReference type="eggNOG" id="COG0596">
    <property type="taxonomic scope" value="Bacteria"/>
</dbReference>
<dbReference type="OrthoDB" id="4654311at2"/>
<dbReference type="AlphaFoldDB" id="C7Q7V2"/>
<name>C7Q7V2_CATAD</name>
<organism evidence="6 7">
    <name type="scientific">Catenulispora acidiphila (strain DSM 44928 / JCM 14897 / NBRC 102108 / NRRL B-24433 / ID139908)</name>
    <dbReference type="NCBI Taxonomy" id="479433"/>
    <lineage>
        <taxon>Bacteria</taxon>
        <taxon>Bacillati</taxon>
        <taxon>Actinomycetota</taxon>
        <taxon>Actinomycetes</taxon>
        <taxon>Catenulisporales</taxon>
        <taxon>Catenulisporaceae</taxon>
        <taxon>Catenulispora</taxon>
    </lineage>
</organism>
<dbReference type="Gene3D" id="3.40.50.1820">
    <property type="entry name" value="alpha/beta hydrolase"/>
    <property type="match status" value="1"/>
</dbReference>
<evidence type="ECO:0000313" key="6">
    <source>
        <dbReference type="EMBL" id="ACU74119.1"/>
    </source>
</evidence>
<feature type="active site" description="Proton donor" evidence="4">
    <location>
        <position position="296"/>
    </location>
</feature>
<feature type="active site" description="Nucleophile" evidence="4">
    <location>
        <position position="168"/>
    </location>
</feature>
<dbReference type="InParanoid" id="C7Q7V2"/>
<proteinExistence type="inferred from homology"/>
<evidence type="ECO:0000256" key="3">
    <source>
        <dbReference type="ARBA" id="ARBA00022801"/>
    </source>
</evidence>
<dbReference type="EMBL" id="CP001700">
    <property type="protein sequence ID" value="ACU74119.1"/>
    <property type="molecule type" value="Genomic_DNA"/>
</dbReference>
<sequence length="379" mass="42903">MRIDPFTVSIPDAVLTDLRERIARTRWPDAAPGEAWSQGVEVGYLRELLEYWADGFDWRAAERSLNRYRHFTAEVDGVRVHFVHHRSDSGGDRVPLILTHGWPSTFAEMLGLVDRLGDRFDLVVPSLPGYVFSQRPARVGVDRRHVAGMWHRLMQGLGYERYGACGGDFGAGIATHMALMEPERMIGIHLSTPELAPYDGPGAAPLTPEEQAYLAQVERWEQTERGYSAVQSTRPQTLGYGLNDSPAGLAAWVLDKWRSWSDSGGDLNATFGRDSLLTMLTLWWATDSITSSMRDYYDNRWHGTPIGPQDRVRVPTAMAVFANEFVSEGQVPRAWYERLYQVERWTVFERGGHFAAMEEPELLAGDIAEFFRLLRQPIS</sequence>
<gene>
    <name evidence="6" type="ordered locus">Caci_5260</name>
</gene>
<dbReference type="HOGENOM" id="CLU_019414_0_1_11"/>
<comment type="similarity">
    <text evidence="1">Belongs to the peptidase S33 family.</text>
</comment>
<evidence type="ECO:0000313" key="7">
    <source>
        <dbReference type="Proteomes" id="UP000000851"/>
    </source>
</evidence>
<dbReference type="STRING" id="479433.Caci_5260"/>
<keyword evidence="7" id="KW-1185">Reference proteome</keyword>
<evidence type="ECO:0000256" key="1">
    <source>
        <dbReference type="ARBA" id="ARBA00010088"/>
    </source>
</evidence>
<dbReference type="KEGG" id="cai:Caci_5260"/>
<evidence type="ECO:0000256" key="2">
    <source>
        <dbReference type="ARBA" id="ARBA00022797"/>
    </source>
</evidence>
<dbReference type="Pfam" id="PF06441">
    <property type="entry name" value="EHN"/>
    <property type="match status" value="1"/>
</dbReference>
<feature type="active site" description="Proton acceptor" evidence="4">
    <location>
        <position position="353"/>
    </location>
</feature>
<dbReference type="SUPFAM" id="SSF53474">
    <property type="entry name" value="alpha/beta-Hydrolases"/>
    <property type="match status" value="1"/>
</dbReference>
<dbReference type="InterPro" id="IPR000639">
    <property type="entry name" value="Epox_hydrolase-like"/>
</dbReference>
<dbReference type="InterPro" id="IPR016292">
    <property type="entry name" value="Epoxide_hydrolase"/>
</dbReference>
<dbReference type="PANTHER" id="PTHR21661:SF35">
    <property type="entry name" value="EPOXIDE HYDROLASE"/>
    <property type="match status" value="1"/>
</dbReference>
<dbReference type="PIRSF" id="PIRSF001112">
    <property type="entry name" value="Epoxide_hydrolase"/>
    <property type="match status" value="1"/>
</dbReference>
<keyword evidence="3 6" id="KW-0378">Hydrolase</keyword>
<keyword evidence="2" id="KW-0058">Aromatic hydrocarbons catabolism</keyword>
<dbReference type="RefSeq" id="WP_015793848.1">
    <property type="nucleotide sequence ID" value="NC_013131.1"/>
</dbReference>
<dbReference type="GO" id="GO:0004301">
    <property type="term" value="F:epoxide hydrolase activity"/>
    <property type="evidence" value="ECO:0007669"/>
    <property type="project" value="TreeGrafter"/>
</dbReference>
<dbReference type="PRINTS" id="PR00412">
    <property type="entry name" value="EPOXHYDRLASE"/>
</dbReference>
<dbReference type="InterPro" id="IPR010497">
    <property type="entry name" value="Epoxide_hydro_N"/>
</dbReference>
<accession>C7Q7V2</accession>
<reference evidence="6 7" key="1">
    <citation type="journal article" date="2009" name="Stand. Genomic Sci.">
        <title>Complete genome sequence of Catenulispora acidiphila type strain (ID 139908).</title>
        <authorList>
            <person name="Copeland A."/>
            <person name="Lapidus A."/>
            <person name="Glavina Del Rio T."/>
            <person name="Nolan M."/>
            <person name="Lucas S."/>
            <person name="Chen F."/>
            <person name="Tice H."/>
            <person name="Cheng J.F."/>
            <person name="Bruce D."/>
            <person name="Goodwin L."/>
            <person name="Pitluck S."/>
            <person name="Mikhailova N."/>
            <person name="Pati A."/>
            <person name="Ivanova N."/>
            <person name="Mavromatis K."/>
            <person name="Chen A."/>
            <person name="Palaniappan K."/>
            <person name="Chain P."/>
            <person name="Land M."/>
            <person name="Hauser L."/>
            <person name="Chang Y.J."/>
            <person name="Jeffries C.D."/>
            <person name="Chertkov O."/>
            <person name="Brettin T."/>
            <person name="Detter J.C."/>
            <person name="Han C."/>
            <person name="Ali Z."/>
            <person name="Tindall B.J."/>
            <person name="Goker M."/>
            <person name="Bristow J."/>
            <person name="Eisen J.A."/>
            <person name="Markowitz V."/>
            <person name="Hugenholtz P."/>
            <person name="Kyrpides N.C."/>
            <person name="Klenk H.P."/>
        </authorList>
    </citation>
    <scope>NUCLEOTIDE SEQUENCE [LARGE SCALE GENOMIC DNA]</scope>
    <source>
        <strain evidence="7">DSM 44928 / JCM 14897 / NBRC 102108 / NRRL B-24433 / ID139908</strain>
    </source>
</reference>